<name>A0A1A8TS43_9GAMM</name>
<dbReference type="GO" id="GO:0005829">
    <property type="term" value="C:cytosol"/>
    <property type="evidence" value="ECO:0007669"/>
    <property type="project" value="TreeGrafter"/>
</dbReference>
<feature type="domain" description="Pyridoxamine 5'-phosphate oxidase N-terminal" evidence="2">
    <location>
        <begin position="12"/>
        <end position="142"/>
    </location>
</feature>
<dbReference type="Proteomes" id="UP000092544">
    <property type="component" value="Unassembled WGS sequence"/>
</dbReference>
<dbReference type="Gene3D" id="2.30.110.10">
    <property type="entry name" value="Electron Transport, Fmn-binding Protein, Chain A"/>
    <property type="match status" value="1"/>
</dbReference>
<protein>
    <submittedName>
        <fullName evidence="3">Pyridoxamine 5'-phosphate oxidase</fullName>
    </submittedName>
</protein>
<dbReference type="InterPro" id="IPR052019">
    <property type="entry name" value="F420H2_bilvrd_red/Heme_oxyg"/>
</dbReference>
<keyword evidence="4" id="KW-1185">Reference proteome</keyword>
<evidence type="ECO:0000259" key="2">
    <source>
        <dbReference type="Pfam" id="PF01243"/>
    </source>
</evidence>
<organism evidence="3 4">
    <name type="scientific">Marinomonas spartinae</name>
    <dbReference type="NCBI Taxonomy" id="1792290"/>
    <lineage>
        <taxon>Bacteria</taxon>
        <taxon>Pseudomonadati</taxon>
        <taxon>Pseudomonadota</taxon>
        <taxon>Gammaproteobacteria</taxon>
        <taxon>Oceanospirillales</taxon>
        <taxon>Oceanospirillaceae</taxon>
        <taxon>Marinomonas</taxon>
    </lineage>
</organism>
<keyword evidence="1" id="KW-0560">Oxidoreductase</keyword>
<dbReference type="PIRSF" id="PIRSF004633">
    <property type="entry name" value="UCP_PLP_oxd"/>
    <property type="match status" value="1"/>
</dbReference>
<dbReference type="InterPro" id="IPR011576">
    <property type="entry name" value="Pyridox_Oxase_N"/>
</dbReference>
<evidence type="ECO:0000313" key="4">
    <source>
        <dbReference type="Proteomes" id="UP000092544"/>
    </source>
</evidence>
<dbReference type="RefSeq" id="WP_067018736.1">
    <property type="nucleotide sequence ID" value="NZ_FLOB01000010.1"/>
</dbReference>
<evidence type="ECO:0000313" key="3">
    <source>
        <dbReference type="EMBL" id="SBS35783.1"/>
    </source>
</evidence>
<reference evidence="3 4" key="1">
    <citation type="submission" date="2016-06" db="EMBL/GenBank/DDBJ databases">
        <authorList>
            <person name="Kjaerup R.B."/>
            <person name="Dalgaard T.S."/>
            <person name="Juul-Madsen H.R."/>
        </authorList>
    </citation>
    <scope>NUCLEOTIDE SEQUENCE [LARGE SCALE GENOMIC DNA]</scope>
    <source>
        <strain evidence="3 4">CECT 8886</strain>
    </source>
</reference>
<dbReference type="PANTHER" id="PTHR35176">
    <property type="entry name" value="HEME OXYGENASE HI_0854-RELATED"/>
    <property type="match status" value="1"/>
</dbReference>
<dbReference type="InterPro" id="IPR014419">
    <property type="entry name" value="HutZ"/>
</dbReference>
<sequence length="157" mass="18101">MTMSTDTSQMSNQIKTILETVTSLQLATLSLQNRPFSSYAPYALGENCFYLLVSELSPHTHHLHNHPIGCVMIVQQESESNNPYLRPRVQYDVTAEFIEQDSEEWTTGIQLLTDRFGETVTTLVAQKDFYLVRLDPEKVNFIQQFKNDYVIDDTVLY</sequence>
<dbReference type="PANTHER" id="PTHR35176:SF6">
    <property type="entry name" value="HEME OXYGENASE HI_0854-RELATED"/>
    <property type="match status" value="1"/>
</dbReference>
<dbReference type="Pfam" id="PF01243">
    <property type="entry name" value="PNPOx_N"/>
    <property type="match status" value="1"/>
</dbReference>
<gene>
    <name evidence="3" type="ORF">MSP8886_03481</name>
</gene>
<dbReference type="AlphaFoldDB" id="A0A1A8TS43"/>
<dbReference type="STRING" id="1792290.MSP8886_03481"/>
<dbReference type="OrthoDB" id="5345368at2"/>
<dbReference type="SUPFAM" id="SSF50475">
    <property type="entry name" value="FMN-binding split barrel"/>
    <property type="match status" value="1"/>
</dbReference>
<accession>A0A1A8TS43</accession>
<evidence type="ECO:0000256" key="1">
    <source>
        <dbReference type="ARBA" id="ARBA00023002"/>
    </source>
</evidence>
<proteinExistence type="predicted"/>
<dbReference type="InterPro" id="IPR012349">
    <property type="entry name" value="Split_barrel_FMN-bd"/>
</dbReference>
<dbReference type="GO" id="GO:0016627">
    <property type="term" value="F:oxidoreductase activity, acting on the CH-CH group of donors"/>
    <property type="evidence" value="ECO:0007669"/>
    <property type="project" value="TreeGrafter"/>
</dbReference>
<dbReference type="EMBL" id="FLOB01000010">
    <property type="protein sequence ID" value="SBS35783.1"/>
    <property type="molecule type" value="Genomic_DNA"/>
</dbReference>
<dbReference type="GO" id="GO:0070967">
    <property type="term" value="F:coenzyme F420 binding"/>
    <property type="evidence" value="ECO:0007669"/>
    <property type="project" value="TreeGrafter"/>
</dbReference>